<sequence>MKSVTLRKEIQERISQIRRCDIVIGIPSYNNARTIGHVIRAVQIGLAKYFPDRKAVLVNSDGGSTDGTIDVVHRTTIEDSILLFHRVEPVMKISTPYHGIPGKGSAFRTIFEIAASLRAGACAVMDSDLRSITPEWIELLLKPVLEGGFDYVAPLYHRHKYDGTITNSIVYPLTSALYGKRIRQPIGGDFGLSGRIARYYLTKDVWETDVARYGIDIWMTTTAVANRFRVCQAFLGAKIHDPKDPGSDLSAMLYQVVGATFDLMEEYADVWKGILSSEPVPTFGFQYAVGLEPVAVNLERMMDKFRLGVGELMGIWKDVLHEETLRFLSLAVSAPREEFHIPDEVWVDIIYRFALAAHRKVINKEHLLKSLTPLYIGKTASFVLETRESDMAEVEVRIERLCSVFEAKKAFLIGEWE</sequence>
<accession>A0A953J8F0</accession>
<keyword evidence="3 7" id="KW-0328">Glycosyltransferase</keyword>
<dbReference type="GO" id="GO:0016757">
    <property type="term" value="F:glycosyltransferase activity"/>
    <property type="evidence" value="ECO:0007669"/>
    <property type="project" value="UniProtKB-KW"/>
</dbReference>
<evidence type="ECO:0000256" key="3">
    <source>
        <dbReference type="ARBA" id="ARBA00022676"/>
    </source>
</evidence>
<dbReference type="InterPro" id="IPR029044">
    <property type="entry name" value="Nucleotide-diphossugar_trans"/>
</dbReference>
<comment type="caution">
    <text evidence="7">The sequence shown here is derived from an EMBL/GenBank/DDBJ whole genome shotgun (WGS) entry which is preliminary data.</text>
</comment>
<proteinExistence type="inferred from homology"/>
<comment type="similarity">
    <text evidence="2">Belongs to the glycosyltransferase 2 family.</text>
</comment>
<evidence type="ECO:0000313" key="7">
    <source>
        <dbReference type="EMBL" id="MBZ0156492.1"/>
    </source>
</evidence>
<dbReference type="AlphaFoldDB" id="A0A953J8F0"/>
<dbReference type="EC" id="2.4.-.-" evidence="7"/>
<comment type="cofactor">
    <cofactor evidence="1">
        <name>Mg(2+)</name>
        <dbReference type="ChEBI" id="CHEBI:18420"/>
    </cofactor>
</comment>
<evidence type="ECO:0000313" key="8">
    <source>
        <dbReference type="Proteomes" id="UP000705867"/>
    </source>
</evidence>
<dbReference type="SUPFAM" id="SSF53448">
    <property type="entry name" value="Nucleotide-diphospho-sugar transferases"/>
    <property type="match status" value="1"/>
</dbReference>
<dbReference type="Pfam" id="PF00535">
    <property type="entry name" value="Glycos_transf_2"/>
    <property type="match status" value="1"/>
</dbReference>
<protein>
    <submittedName>
        <fullName evidence="7">Glycosyltransferase</fullName>
        <ecNumber evidence="7">2.4.-.-</ecNumber>
    </submittedName>
</protein>
<feature type="domain" description="Glycosyltransferase 2-like" evidence="6">
    <location>
        <begin position="24"/>
        <end position="166"/>
    </location>
</feature>
<dbReference type="PANTHER" id="PTHR48090">
    <property type="entry name" value="UNDECAPRENYL-PHOSPHATE 4-DEOXY-4-FORMAMIDO-L-ARABINOSE TRANSFERASE-RELATED"/>
    <property type="match status" value="1"/>
</dbReference>
<reference evidence="7" key="1">
    <citation type="journal article" date="2021" name="bioRxiv">
        <title>Unraveling nitrogen, sulfur and carbon metabolic pathways and microbial community transcriptional responses to substrate deprivation and toxicity stresses in a bioreactor mimicking anoxic brackish coastal sediment conditions.</title>
        <authorList>
            <person name="Martins P.D."/>
            <person name="Echeveste M.J."/>
            <person name="Arshad A."/>
            <person name="Kurth J."/>
            <person name="Ouboter H."/>
            <person name="Jetten M.S.M."/>
            <person name="Welte C.U."/>
        </authorList>
    </citation>
    <scope>NUCLEOTIDE SEQUENCE</scope>
    <source>
        <strain evidence="7">MAG_39</strain>
    </source>
</reference>
<dbReference type="InterPro" id="IPR050256">
    <property type="entry name" value="Glycosyltransferase_2"/>
</dbReference>
<evidence type="ECO:0000256" key="1">
    <source>
        <dbReference type="ARBA" id="ARBA00001946"/>
    </source>
</evidence>
<dbReference type="Gene3D" id="3.90.550.10">
    <property type="entry name" value="Spore Coat Polysaccharide Biosynthesis Protein SpsA, Chain A"/>
    <property type="match status" value="1"/>
</dbReference>
<evidence type="ECO:0000256" key="5">
    <source>
        <dbReference type="ARBA" id="ARBA00022842"/>
    </source>
</evidence>
<name>A0A953J8F0_9BACT</name>
<dbReference type="PANTHER" id="PTHR48090:SF10">
    <property type="entry name" value="GLUCOSYL-3-PHOSPHOGLYCERATE SYNTHASE"/>
    <property type="match status" value="1"/>
</dbReference>
<dbReference type="InterPro" id="IPR001173">
    <property type="entry name" value="Glyco_trans_2-like"/>
</dbReference>
<keyword evidence="5" id="KW-0460">Magnesium</keyword>
<evidence type="ECO:0000256" key="4">
    <source>
        <dbReference type="ARBA" id="ARBA00022679"/>
    </source>
</evidence>
<keyword evidence="4 7" id="KW-0808">Transferase</keyword>
<organism evidence="7 8">
    <name type="scientific">Candidatus Nitrobium versatile</name>
    <dbReference type="NCBI Taxonomy" id="2884831"/>
    <lineage>
        <taxon>Bacteria</taxon>
        <taxon>Pseudomonadati</taxon>
        <taxon>Nitrospirota</taxon>
        <taxon>Nitrospiria</taxon>
        <taxon>Nitrospirales</taxon>
        <taxon>Nitrospiraceae</taxon>
        <taxon>Candidatus Nitrobium</taxon>
    </lineage>
</organism>
<reference evidence="7" key="2">
    <citation type="submission" date="2021-08" db="EMBL/GenBank/DDBJ databases">
        <authorList>
            <person name="Dalcin Martins P."/>
        </authorList>
    </citation>
    <scope>NUCLEOTIDE SEQUENCE</scope>
    <source>
        <strain evidence="7">MAG_39</strain>
    </source>
</reference>
<gene>
    <name evidence="7" type="ORF">K8I29_09835</name>
</gene>
<evidence type="ECO:0000259" key="6">
    <source>
        <dbReference type="Pfam" id="PF00535"/>
    </source>
</evidence>
<evidence type="ECO:0000256" key="2">
    <source>
        <dbReference type="ARBA" id="ARBA00006739"/>
    </source>
</evidence>
<dbReference type="EMBL" id="JAIOIV010000076">
    <property type="protein sequence ID" value="MBZ0156492.1"/>
    <property type="molecule type" value="Genomic_DNA"/>
</dbReference>
<dbReference type="Proteomes" id="UP000705867">
    <property type="component" value="Unassembled WGS sequence"/>
</dbReference>